<name>A0ABP8CDA2_9ACTN</name>
<keyword evidence="2" id="KW-1185">Reference proteome</keyword>
<gene>
    <name evidence="1" type="ORF">GCM10022254_51610</name>
</gene>
<proteinExistence type="predicted"/>
<organism evidence="1 2">
    <name type="scientific">Actinomadura meridiana</name>
    <dbReference type="NCBI Taxonomy" id="559626"/>
    <lineage>
        <taxon>Bacteria</taxon>
        <taxon>Bacillati</taxon>
        <taxon>Actinomycetota</taxon>
        <taxon>Actinomycetes</taxon>
        <taxon>Streptosporangiales</taxon>
        <taxon>Thermomonosporaceae</taxon>
        <taxon>Actinomadura</taxon>
    </lineage>
</organism>
<protein>
    <submittedName>
        <fullName evidence="1">DUF559 domain-containing protein</fullName>
    </submittedName>
</protein>
<sequence length="276" mass="31158">MYFVPIRGAPLTARAAALSNLLPGEAVIARRTAAWIWGLDILPPGTDQADWNVDLITPDKSEPITAETAELNEEHITRKSGIRMTSLPRTALDCARWLPRYDAVAALDQFLRRGVSTDDLTTMSRTLPGYRGNKRLREIIRLSDQGAASPAESWTRMALLTAGFPRPQTQVPVMGPSGRWHYIDLGYPDHRVGLEYDGERHHTGPRVRAHDTSRRTWLTKEMGWEILPITKDFLYHPAPYLEALLTALLHRGWNPKNTTMDHLATHLSRLNRSHGH</sequence>
<dbReference type="Proteomes" id="UP001501710">
    <property type="component" value="Unassembled WGS sequence"/>
</dbReference>
<reference evidence="2" key="1">
    <citation type="journal article" date="2019" name="Int. J. Syst. Evol. Microbiol.">
        <title>The Global Catalogue of Microorganisms (GCM) 10K type strain sequencing project: providing services to taxonomists for standard genome sequencing and annotation.</title>
        <authorList>
            <consortium name="The Broad Institute Genomics Platform"/>
            <consortium name="The Broad Institute Genome Sequencing Center for Infectious Disease"/>
            <person name="Wu L."/>
            <person name="Ma J."/>
        </authorList>
    </citation>
    <scope>NUCLEOTIDE SEQUENCE [LARGE SCALE GENOMIC DNA]</scope>
    <source>
        <strain evidence="2">JCM 17440</strain>
    </source>
</reference>
<dbReference type="InterPro" id="IPR011335">
    <property type="entry name" value="Restrct_endonuc-II-like"/>
</dbReference>
<evidence type="ECO:0000313" key="2">
    <source>
        <dbReference type="Proteomes" id="UP001501710"/>
    </source>
</evidence>
<comment type="caution">
    <text evidence="1">The sequence shown here is derived from an EMBL/GenBank/DDBJ whole genome shotgun (WGS) entry which is preliminary data.</text>
</comment>
<evidence type="ECO:0000313" key="1">
    <source>
        <dbReference type="EMBL" id="GAA4237897.1"/>
    </source>
</evidence>
<dbReference type="Gene3D" id="3.40.960.10">
    <property type="entry name" value="VSR Endonuclease"/>
    <property type="match status" value="1"/>
</dbReference>
<dbReference type="SUPFAM" id="SSF52980">
    <property type="entry name" value="Restriction endonuclease-like"/>
    <property type="match status" value="1"/>
</dbReference>
<accession>A0ABP8CDA2</accession>
<dbReference type="EMBL" id="BAABAS010000019">
    <property type="protein sequence ID" value="GAA4237897.1"/>
    <property type="molecule type" value="Genomic_DNA"/>
</dbReference>